<protein>
    <recommendedName>
        <fullName evidence="1">Helix-turn-helix domain-containing protein</fullName>
    </recommendedName>
</protein>
<dbReference type="AlphaFoldDB" id="A0A809RY19"/>
<evidence type="ECO:0000313" key="2">
    <source>
        <dbReference type="EMBL" id="BBO24832.1"/>
    </source>
</evidence>
<gene>
    <name evidence="2" type="ORF">NPRO_24270</name>
</gene>
<proteinExistence type="predicted"/>
<dbReference type="Proteomes" id="UP000662873">
    <property type="component" value="Chromosome"/>
</dbReference>
<dbReference type="Pfam" id="PF12728">
    <property type="entry name" value="HTH_17"/>
    <property type="match status" value="1"/>
</dbReference>
<dbReference type="EMBL" id="AP021858">
    <property type="protein sequence ID" value="BBO24832.1"/>
    <property type="molecule type" value="Genomic_DNA"/>
</dbReference>
<name>A0A809RY19_9BACT</name>
<reference evidence="2" key="1">
    <citation type="journal article" name="DNA Res.">
        <title>The physiological potential of anammox bacteria as revealed by their core genome structure.</title>
        <authorList>
            <person name="Okubo T."/>
            <person name="Toyoda A."/>
            <person name="Fukuhara K."/>
            <person name="Uchiyama I."/>
            <person name="Harigaya Y."/>
            <person name="Kuroiwa M."/>
            <person name="Suzuki T."/>
            <person name="Murakami Y."/>
            <person name="Suwa Y."/>
            <person name="Takami H."/>
        </authorList>
    </citation>
    <scope>NUCLEOTIDE SEQUENCE</scope>
    <source>
        <strain evidence="2">317325-2</strain>
    </source>
</reference>
<dbReference type="InterPro" id="IPR010093">
    <property type="entry name" value="SinI_DNA-bd"/>
</dbReference>
<dbReference type="KEGG" id="npy:NPRO_24270"/>
<evidence type="ECO:0000313" key="3">
    <source>
        <dbReference type="Proteomes" id="UP000662873"/>
    </source>
</evidence>
<sequence>MTTENAAKYLGVTPQRVRQLVAREEIKAEKYGRDYLLDSESVRSYGKSRRKPGRPKK</sequence>
<dbReference type="InterPro" id="IPR041657">
    <property type="entry name" value="HTH_17"/>
</dbReference>
<accession>A0A809RY19</accession>
<dbReference type="GO" id="GO:0003677">
    <property type="term" value="F:DNA binding"/>
    <property type="evidence" value="ECO:0007669"/>
    <property type="project" value="InterPro"/>
</dbReference>
<organism evidence="2 3">
    <name type="scientific">Candidatus Nitrosymbiomonas proteolyticus</name>
    <dbReference type="NCBI Taxonomy" id="2608984"/>
    <lineage>
        <taxon>Bacteria</taxon>
        <taxon>Bacillati</taxon>
        <taxon>Armatimonadota</taxon>
        <taxon>Armatimonadota incertae sedis</taxon>
        <taxon>Candidatus Nitrosymbiomonas</taxon>
    </lineage>
</organism>
<feature type="domain" description="Helix-turn-helix" evidence="1">
    <location>
        <begin position="1"/>
        <end position="45"/>
    </location>
</feature>
<dbReference type="NCBIfam" id="TIGR01764">
    <property type="entry name" value="excise"/>
    <property type="match status" value="1"/>
</dbReference>
<evidence type="ECO:0000259" key="1">
    <source>
        <dbReference type="Pfam" id="PF12728"/>
    </source>
</evidence>